<dbReference type="InParanoid" id="A0A067MZI6"/>
<feature type="compositionally biased region" description="Polar residues" evidence="1">
    <location>
        <begin position="1"/>
        <end position="15"/>
    </location>
</feature>
<accession>A0A067MZI6</accession>
<dbReference type="EMBL" id="KL198016">
    <property type="protein sequence ID" value="KDQ21163.1"/>
    <property type="molecule type" value="Genomic_DNA"/>
</dbReference>
<dbReference type="AlphaFoldDB" id="A0A067MZI6"/>
<evidence type="ECO:0000313" key="2">
    <source>
        <dbReference type="EMBL" id="KDQ21163.1"/>
    </source>
</evidence>
<organism evidence="2 3">
    <name type="scientific">Botryobasidium botryosum (strain FD-172 SS1)</name>
    <dbReference type="NCBI Taxonomy" id="930990"/>
    <lineage>
        <taxon>Eukaryota</taxon>
        <taxon>Fungi</taxon>
        <taxon>Dikarya</taxon>
        <taxon>Basidiomycota</taxon>
        <taxon>Agaricomycotina</taxon>
        <taxon>Agaricomycetes</taxon>
        <taxon>Cantharellales</taxon>
        <taxon>Botryobasidiaceae</taxon>
        <taxon>Botryobasidium</taxon>
    </lineage>
</organism>
<name>A0A067MZI6_BOTB1</name>
<gene>
    <name evidence="2" type="ORF">BOTBODRAFT_194158</name>
</gene>
<feature type="region of interest" description="Disordered" evidence="1">
    <location>
        <begin position="1"/>
        <end position="30"/>
    </location>
</feature>
<dbReference type="HOGENOM" id="CLU_1669089_0_0_1"/>
<dbReference type="Proteomes" id="UP000027195">
    <property type="component" value="Unassembled WGS sequence"/>
</dbReference>
<evidence type="ECO:0000256" key="1">
    <source>
        <dbReference type="SAM" id="MobiDB-lite"/>
    </source>
</evidence>
<proteinExistence type="predicted"/>
<evidence type="ECO:0000313" key="3">
    <source>
        <dbReference type="Proteomes" id="UP000027195"/>
    </source>
</evidence>
<keyword evidence="3" id="KW-1185">Reference proteome</keyword>
<protein>
    <submittedName>
        <fullName evidence="2">Uncharacterized protein</fullName>
    </submittedName>
</protein>
<sequence>MNSLKLDSSPQQPTSHFAGRAKAPTSPRPSFRAVSCSSSLKKHPSRLLLEFCHVYSVMRMVLRCSVCTKRAKARRNGRLTSSLDDMHLFGERQICHPDLAMSPNVFERISSSRTVGRLALQWICSIMLGFDRVARQSCSRNLISPYFLQTFTLSPSVG</sequence>
<reference evidence="3" key="1">
    <citation type="journal article" date="2014" name="Proc. Natl. Acad. Sci. U.S.A.">
        <title>Extensive sampling of basidiomycete genomes demonstrates inadequacy of the white-rot/brown-rot paradigm for wood decay fungi.</title>
        <authorList>
            <person name="Riley R."/>
            <person name="Salamov A.A."/>
            <person name="Brown D.W."/>
            <person name="Nagy L.G."/>
            <person name="Floudas D."/>
            <person name="Held B.W."/>
            <person name="Levasseur A."/>
            <person name="Lombard V."/>
            <person name="Morin E."/>
            <person name="Otillar R."/>
            <person name="Lindquist E.A."/>
            <person name="Sun H."/>
            <person name="LaButti K.M."/>
            <person name="Schmutz J."/>
            <person name="Jabbour D."/>
            <person name="Luo H."/>
            <person name="Baker S.E."/>
            <person name="Pisabarro A.G."/>
            <person name="Walton J.D."/>
            <person name="Blanchette R.A."/>
            <person name="Henrissat B."/>
            <person name="Martin F."/>
            <person name="Cullen D."/>
            <person name="Hibbett D.S."/>
            <person name="Grigoriev I.V."/>
        </authorList>
    </citation>
    <scope>NUCLEOTIDE SEQUENCE [LARGE SCALE GENOMIC DNA]</scope>
    <source>
        <strain evidence="3">FD-172 SS1</strain>
    </source>
</reference>